<dbReference type="EMBL" id="CAJNOH010007818">
    <property type="protein sequence ID" value="CAF1466243.1"/>
    <property type="molecule type" value="Genomic_DNA"/>
</dbReference>
<evidence type="ECO:0000313" key="4">
    <source>
        <dbReference type="Proteomes" id="UP000663870"/>
    </source>
</evidence>
<evidence type="ECO:0000313" key="3">
    <source>
        <dbReference type="Proteomes" id="UP000663854"/>
    </source>
</evidence>
<evidence type="ECO:0000313" key="1">
    <source>
        <dbReference type="EMBL" id="CAF1466243.1"/>
    </source>
</evidence>
<dbReference type="EMBL" id="CAJNOL010009488">
    <property type="protein sequence ID" value="CAF1643636.1"/>
    <property type="molecule type" value="Genomic_DNA"/>
</dbReference>
<feature type="non-terminal residue" evidence="1">
    <location>
        <position position="91"/>
    </location>
</feature>
<name>A0A815QPL9_9BILA</name>
<feature type="non-terminal residue" evidence="1">
    <location>
        <position position="1"/>
    </location>
</feature>
<keyword evidence="4" id="KW-1185">Reference proteome</keyword>
<dbReference type="AlphaFoldDB" id="A0A815QPL9"/>
<protein>
    <submittedName>
        <fullName evidence="1">Uncharacterized protein</fullName>
    </submittedName>
</protein>
<proteinExistence type="predicted"/>
<dbReference type="Proteomes" id="UP000663870">
    <property type="component" value="Unassembled WGS sequence"/>
</dbReference>
<comment type="caution">
    <text evidence="1">The sequence shown here is derived from an EMBL/GenBank/DDBJ whole genome shotgun (WGS) entry which is preliminary data.</text>
</comment>
<sequence>MLLRHRGWEQIVKIKTKRLTAISILRWTLLRHVTQSLDQINDEDIKKNILWEEMYWLNQYWAQPVPKSRIAEKYWQRLFIIKSLDTRRNLY</sequence>
<gene>
    <name evidence="2" type="ORF">JXQ802_LOCUS53555</name>
    <name evidence="1" type="ORF">PYM288_LOCUS37155</name>
</gene>
<accession>A0A815QPL9</accession>
<evidence type="ECO:0000313" key="2">
    <source>
        <dbReference type="EMBL" id="CAF1643636.1"/>
    </source>
</evidence>
<dbReference type="Proteomes" id="UP000663854">
    <property type="component" value="Unassembled WGS sequence"/>
</dbReference>
<reference evidence="1" key="1">
    <citation type="submission" date="2021-02" db="EMBL/GenBank/DDBJ databases">
        <authorList>
            <person name="Nowell W R."/>
        </authorList>
    </citation>
    <scope>NUCLEOTIDE SEQUENCE</scope>
</reference>
<organism evidence="1 3">
    <name type="scientific">Rotaria sordida</name>
    <dbReference type="NCBI Taxonomy" id="392033"/>
    <lineage>
        <taxon>Eukaryota</taxon>
        <taxon>Metazoa</taxon>
        <taxon>Spiralia</taxon>
        <taxon>Gnathifera</taxon>
        <taxon>Rotifera</taxon>
        <taxon>Eurotatoria</taxon>
        <taxon>Bdelloidea</taxon>
        <taxon>Philodinida</taxon>
        <taxon>Philodinidae</taxon>
        <taxon>Rotaria</taxon>
    </lineage>
</organism>